<sequence length="155" mass="17328">MEPASGQNQETRPAPDHGPDHGYVLDEQIGYILRKAYQRNAVIFSEKIQDLTPTQFAVMARLTELGSVSQNQLGRTVGLDVATTKGVVDRLSARGFVQSEKDPNDRRRQLISLTPKGWQHFLSNASLGLEVSEETIAPLTQSEQRTLLRLLKKMQ</sequence>
<organism evidence="3 4">
    <name type="scientific">Roseibium aggregatum</name>
    <dbReference type="NCBI Taxonomy" id="187304"/>
    <lineage>
        <taxon>Bacteria</taxon>
        <taxon>Pseudomonadati</taxon>
        <taxon>Pseudomonadota</taxon>
        <taxon>Alphaproteobacteria</taxon>
        <taxon>Hyphomicrobiales</taxon>
        <taxon>Stappiaceae</taxon>
        <taxon>Roseibium</taxon>
    </lineage>
</organism>
<proteinExistence type="predicted"/>
<dbReference type="SMART" id="SM00347">
    <property type="entry name" value="HTH_MARR"/>
    <property type="match status" value="1"/>
</dbReference>
<feature type="domain" description="HTH marR-type" evidence="2">
    <location>
        <begin position="26"/>
        <end position="155"/>
    </location>
</feature>
<evidence type="ECO:0000256" key="1">
    <source>
        <dbReference type="SAM" id="MobiDB-lite"/>
    </source>
</evidence>
<gene>
    <name evidence="3" type="ORF">HK439_10800</name>
</gene>
<dbReference type="PANTHER" id="PTHR33164:SF95">
    <property type="entry name" value="TRANSCRIPTIONAL REGULATOR"/>
    <property type="match status" value="1"/>
</dbReference>
<feature type="region of interest" description="Disordered" evidence="1">
    <location>
        <begin position="1"/>
        <end position="22"/>
    </location>
</feature>
<dbReference type="AlphaFoldDB" id="A0A926NZQ7"/>
<comment type="caution">
    <text evidence="3">The sequence shown here is derived from an EMBL/GenBank/DDBJ whole genome shotgun (WGS) entry which is preliminary data.</text>
</comment>
<name>A0A926NZQ7_9HYPH</name>
<dbReference type="GO" id="GO:0003700">
    <property type="term" value="F:DNA-binding transcription factor activity"/>
    <property type="evidence" value="ECO:0007669"/>
    <property type="project" value="InterPro"/>
</dbReference>
<dbReference type="PRINTS" id="PR00598">
    <property type="entry name" value="HTHMARR"/>
</dbReference>
<dbReference type="InterPro" id="IPR039422">
    <property type="entry name" value="MarR/SlyA-like"/>
</dbReference>
<feature type="compositionally biased region" description="Basic and acidic residues" evidence="1">
    <location>
        <begin position="13"/>
        <end position="22"/>
    </location>
</feature>
<feature type="compositionally biased region" description="Polar residues" evidence="1">
    <location>
        <begin position="1"/>
        <end position="11"/>
    </location>
</feature>
<dbReference type="Pfam" id="PF01047">
    <property type="entry name" value="MarR"/>
    <property type="match status" value="1"/>
</dbReference>
<dbReference type="PROSITE" id="PS50995">
    <property type="entry name" value="HTH_MARR_2"/>
    <property type="match status" value="1"/>
</dbReference>
<dbReference type="InterPro" id="IPR000835">
    <property type="entry name" value="HTH_MarR-typ"/>
</dbReference>
<protein>
    <submittedName>
        <fullName evidence="3">Winged helix-turn-helix transcriptional regulator</fullName>
    </submittedName>
</protein>
<dbReference type="EMBL" id="JABFCZ010000010">
    <property type="protein sequence ID" value="MBD1546753.1"/>
    <property type="molecule type" value="Genomic_DNA"/>
</dbReference>
<dbReference type="Proteomes" id="UP000598467">
    <property type="component" value="Unassembled WGS sequence"/>
</dbReference>
<dbReference type="Gene3D" id="1.10.10.10">
    <property type="entry name" value="Winged helix-like DNA-binding domain superfamily/Winged helix DNA-binding domain"/>
    <property type="match status" value="1"/>
</dbReference>
<dbReference type="PANTHER" id="PTHR33164">
    <property type="entry name" value="TRANSCRIPTIONAL REGULATOR, MARR FAMILY"/>
    <property type="match status" value="1"/>
</dbReference>
<dbReference type="InterPro" id="IPR036390">
    <property type="entry name" value="WH_DNA-bd_sf"/>
</dbReference>
<dbReference type="InterPro" id="IPR036388">
    <property type="entry name" value="WH-like_DNA-bd_sf"/>
</dbReference>
<reference evidence="3" key="1">
    <citation type="submission" date="2020-05" db="EMBL/GenBank/DDBJ databases">
        <title>Identification of trans-AT polyketide cluster in two marine bacteria, producers of a novel glutaramide-containing polyketide sesbanimide D and analogs.</title>
        <authorList>
            <person name="Kacar D."/>
            <person name="Rodriguez P."/>
            <person name="Canedo L."/>
            <person name="Gonzalez E."/>
            <person name="Galan B."/>
            <person name="De La Calle F."/>
            <person name="Garcia J.L."/>
        </authorList>
    </citation>
    <scope>NUCLEOTIDE SEQUENCE</scope>
    <source>
        <strain evidence="3">PHM038</strain>
    </source>
</reference>
<dbReference type="GO" id="GO:0006950">
    <property type="term" value="P:response to stress"/>
    <property type="evidence" value="ECO:0007669"/>
    <property type="project" value="TreeGrafter"/>
</dbReference>
<evidence type="ECO:0000313" key="4">
    <source>
        <dbReference type="Proteomes" id="UP000598467"/>
    </source>
</evidence>
<dbReference type="SUPFAM" id="SSF46785">
    <property type="entry name" value="Winged helix' DNA-binding domain"/>
    <property type="match status" value="1"/>
</dbReference>
<evidence type="ECO:0000313" key="3">
    <source>
        <dbReference type="EMBL" id="MBD1546753.1"/>
    </source>
</evidence>
<evidence type="ECO:0000259" key="2">
    <source>
        <dbReference type="PROSITE" id="PS50995"/>
    </source>
</evidence>
<accession>A0A926NZQ7</accession>